<reference evidence="1" key="1">
    <citation type="journal article" date="2014" name="Front. Microbiol.">
        <title>High frequency of phylogenetically diverse reductive dehalogenase-homologous genes in deep subseafloor sedimentary metagenomes.</title>
        <authorList>
            <person name="Kawai M."/>
            <person name="Futagami T."/>
            <person name="Toyoda A."/>
            <person name="Takaki Y."/>
            <person name="Nishi S."/>
            <person name="Hori S."/>
            <person name="Arai W."/>
            <person name="Tsubouchi T."/>
            <person name="Morono Y."/>
            <person name="Uchiyama I."/>
            <person name="Ito T."/>
            <person name="Fujiyama A."/>
            <person name="Inagaki F."/>
            <person name="Takami H."/>
        </authorList>
    </citation>
    <scope>NUCLEOTIDE SEQUENCE</scope>
    <source>
        <strain evidence="1">Expedition CK06-06</strain>
    </source>
</reference>
<gene>
    <name evidence="1" type="ORF">S03H2_49721</name>
</gene>
<comment type="caution">
    <text evidence="1">The sequence shown here is derived from an EMBL/GenBank/DDBJ whole genome shotgun (WGS) entry which is preliminary data.</text>
</comment>
<organism evidence="1">
    <name type="scientific">marine sediment metagenome</name>
    <dbReference type="NCBI Taxonomy" id="412755"/>
    <lineage>
        <taxon>unclassified sequences</taxon>
        <taxon>metagenomes</taxon>
        <taxon>ecological metagenomes</taxon>
    </lineage>
</organism>
<name>X1JXK3_9ZZZZ</name>
<protein>
    <submittedName>
        <fullName evidence="1">Uncharacterized protein</fullName>
    </submittedName>
</protein>
<dbReference type="EMBL" id="BARU01031442">
    <property type="protein sequence ID" value="GAH74528.1"/>
    <property type="molecule type" value="Genomic_DNA"/>
</dbReference>
<evidence type="ECO:0000313" key="1">
    <source>
        <dbReference type="EMBL" id="GAH74528.1"/>
    </source>
</evidence>
<accession>X1JXK3</accession>
<proteinExistence type="predicted"/>
<sequence>MKESRLIKLFIQDAPVPHKWADTEVALHLPGKNKVQDAYQAVYDHISIDLVLYSKSVDYVVEAKRILNRAVIGDVLTAKVLYEETRAGEKRTIPVIIVEQTKPILELVCHRLNIHLWQLKNGEWRELCQ</sequence>
<dbReference type="AlphaFoldDB" id="X1JXK3"/>